<dbReference type="AlphaFoldDB" id="A0A1V6U2U2"/>
<proteinExistence type="predicted"/>
<dbReference type="InterPro" id="IPR051678">
    <property type="entry name" value="AGP_Transferase"/>
</dbReference>
<dbReference type="EMBL" id="MLQL01000001">
    <property type="protein sequence ID" value="OQE32826.1"/>
    <property type="molecule type" value="Genomic_DNA"/>
</dbReference>
<dbReference type="Proteomes" id="UP000191342">
    <property type="component" value="Unassembled WGS sequence"/>
</dbReference>
<dbReference type="SUPFAM" id="SSF56112">
    <property type="entry name" value="Protein kinase-like (PK-like)"/>
    <property type="match status" value="1"/>
</dbReference>
<organism evidence="1 2">
    <name type="scientific">Penicillium flavigenum</name>
    <dbReference type="NCBI Taxonomy" id="254877"/>
    <lineage>
        <taxon>Eukaryota</taxon>
        <taxon>Fungi</taxon>
        <taxon>Dikarya</taxon>
        <taxon>Ascomycota</taxon>
        <taxon>Pezizomycotina</taxon>
        <taxon>Eurotiomycetes</taxon>
        <taxon>Eurotiomycetidae</taxon>
        <taxon>Eurotiales</taxon>
        <taxon>Aspergillaceae</taxon>
        <taxon>Penicillium</taxon>
    </lineage>
</organism>
<reference evidence="2" key="1">
    <citation type="journal article" date="2017" name="Nat. Microbiol.">
        <title>Global analysis of biosynthetic gene clusters reveals vast potential of secondary metabolite production in Penicillium species.</title>
        <authorList>
            <person name="Nielsen J.C."/>
            <person name="Grijseels S."/>
            <person name="Prigent S."/>
            <person name="Ji B."/>
            <person name="Dainat J."/>
            <person name="Nielsen K.F."/>
            <person name="Frisvad J.C."/>
            <person name="Workman M."/>
            <person name="Nielsen J."/>
        </authorList>
    </citation>
    <scope>NUCLEOTIDE SEQUENCE [LARGE SCALE GENOMIC DNA]</scope>
    <source>
        <strain evidence="2">IBT 14082</strain>
    </source>
</reference>
<evidence type="ECO:0000313" key="2">
    <source>
        <dbReference type="Proteomes" id="UP000191342"/>
    </source>
</evidence>
<evidence type="ECO:0000313" key="1">
    <source>
        <dbReference type="EMBL" id="OQE32826.1"/>
    </source>
</evidence>
<name>A0A1V6U2U2_9EURO</name>
<dbReference type="OrthoDB" id="5412996at2759"/>
<gene>
    <name evidence="1" type="ORF">PENFLA_c001G03137</name>
</gene>
<protein>
    <recommendedName>
        <fullName evidence="3">Aminoglycoside phosphotransferase domain-containing protein</fullName>
    </recommendedName>
</protein>
<keyword evidence="2" id="KW-1185">Reference proteome</keyword>
<sequence length="145" mass="16543">MDFDHAEKKYQQNAAAWLNLWLRRSPEILSMQLAKKHRPGEAISACLWKSGAFNICYRVRYENRPDVIVRFAALGRAILRREKVQIEVATMKYIRKTTSINVPEVFGSGICRAGPYIVMPFLEGIPLSQLLQDPSSEGRPVLNPQ</sequence>
<comment type="caution">
    <text evidence="1">The sequence shown here is derived from an EMBL/GenBank/DDBJ whole genome shotgun (WGS) entry which is preliminary data.</text>
</comment>
<dbReference type="STRING" id="254877.A0A1V6U2U2"/>
<accession>A0A1V6U2U2</accession>
<dbReference type="InterPro" id="IPR011009">
    <property type="entry name" value="Kinase-like_dom_sf"/>
</dbReference>
<dbReference type="PANTHER" id="PTHR21310:SF37">
    <property type="entry name" value="AMINOGLYCOSIDE PHOSPHOTRANSFERASE DOMAIN-CONTAINING PROTEIN"/>
    <property type="match status" value="1"/>
</dbReference>
<evidence type="ECO:0008006" key="3">
    <source>
        <dbReference type="Google" id="ProtNLM"/>
    </source>
</evidence>
<dbReference type="PANTHER" id="PTHR21310">
    <property type="entry name" value="AMINOGLYCOSIDE PHOSPHOTRANSFERASE-RELATED-RELATED"/>
    <property type="match status" value="1"/>
</dbReference>